<organism evidence="1 2">
    <name type="scientific">Lupinus angustifolius</name>
    <name type="common">Narrow-leaved blue lupine</name>
    <dbReference type="NCBI Taxonomy" id="3871"/>
    <lineage>
        <taxon>Eukaryota</taxon>
        <taxon>Viridiplantae</taxon>
        <taxon>Streptophyta</taxon>
        <taxon>Embryophyta</taxon>
        <taxon>Tracheophyta</taxon>
        <taxon>Spermatophyta</taxon>
        <taxon>Magnoliopsida</taxon>
        <taxon>eudicotyledons</taxon>
        <taxon>Gunneridae</taxon>
        <taxon>Pentapetalae</taxon>
        <taxon>rosids</taxon>
        <taxon>fabids</taxon>
        <taxon>Fabales</taxon>
        <taxon>Fabaceae</taxon>
        <taxon>Papilionoideae</taxon>
        <taxon>50 kb inversion clade</taxon>
        <taxon>genistoids sensu lato</taxon>
        <taxon>core genistoids</taxon>
        <taxon>Genisteae</taxon>
        <taxon>Lupinus</taxon>
    </lineage>
</organism>
<dbReference type="PANTHER" id="PTHR38365:SF1">
    <property type="entry name" value="C2 DOMAIN-CONTAINING PROTEIN"/>
    <property type="match status" value="1"/>
</dbReference>
<dbReference type="PANTHER" id="PTHR38365">
    <property type="entry name" value="C2 DOMAIN-CONTAINING PROTEIN-RELATED"/>
    <property type="match status" value="1"/>
</dbReference>
<dbReference type="Gramene" id="OIW00752">
    <property type="protein sequence ID" value="OIW00752"/>
    <property type="gene ID" value="TanjilG_19192"/>
</dbReference>
<accession>A0A1J7GJU0</accession>
<evidence type="ECO:0008006" key="3">
    <source>
        <dbReference type="Google" id="ProtNLM"/>
    </source>
</evidence>
<keyword evidence="2" id="KW-1185">Reference proteome</keyword>
<dbReference type="Proteomes" id="UP000188354">
    <property type="component" value="Chromosome LG12"/>
</dbReference>
<proteinExistence type="predicted"/>
<evidence type="ECO:0000313" key="1">
    <source>
        <dbReference type="EMBL" id="OIW00752.1"/>
    </source>
</evidence>
<dbReference type="InterPro" id="IPR035892">
    <property type="entry name" value="C2_domain_sf"/>
</dbReference>
<name>A0A1J7GJU0_LUPAN</name>
<dbReference type="SUPFAM" id="SSF49562">
    <property type="entry name" value="C2 domain (Calcium/lipid-binding domain, CaLB)"/>
    <property type="match status" value="1"/>
</dbReference>
<reference evidence="1 2" key="1">
    <citation type="journal article" date="2017" name="Plant Biotechnol. J.">
        <title>A comprehensive draft genome sequence for lupin (Lupinus angustifolius), an emerging health food: insights into plant-microbe interactions and legume evolution.</title>
        <authorList>
            <person name="Hane J.K."/>
            <person name="Ming Y."/>
            <person name="Kamphuis L.G."/>
            <person name="Nelson M.N."/>
            <person name="Garg G."/>
            <person name="Atkins C.A."/>
            <person name="Bayer P.E."/>
            <person name="Bravo A."/>
            <person name="Bringans S."/>
            <person name="Cannon S."/>
            <person name="Edwards D."/>
            <person name="Foley R."/>
            <person name="Gao L.L."/>
            <person name="Harrison M.J."/>
            <person name="Huang W."/>
            <person name="Hurgobin B."/>
            <person name="Li S."/>
            <person name="Liu C.W."/>
            <person name="McGrath A."/>
            <person name="Morahan G."/>
            <person name="Murray J."/>
            <person name="Weller J."/>
            <person name="Jian J."/>
            <person name="Singh K.B."/>
        </authorList>
    </citation>
    <scope>NUCLEOTIDE SEQUENCE [LARGE SCALE GENOMIC DNA]</scope>
    <source>
        <strain evidence="2">cv. Tanjil</strain>
        <tissue evidence="1">Whole plant</tissue>
    </source>
</reference>
<dbReference type="EMBL" id="CM007372">
    <property type="protein sequence ID" value="OIW00752.1"/>
    <property type="molecule type" value="Genomic_DNA"/>
</dbReference>
<protein>
    <recommendedName>
        <fullName evidence="3">C2 domain-containing protein</fullName>
    </recommendedName>
</protein>
<sequence length="162" mass="18634">MENDSNRIVSRIQDGVISRRNVYLGLHLEILYAEDIDNPSIYPNVFNREYRLVVWVDPNEEFSTIPVEGLLNPVWNATGVILLKKFPGYHTFLNVEVLRVNSMNDPGTSSGVVIIGKVKIPLPRVLYGEKIGRFELVREMGEGFKFEGHIHLSMKLRKYIYV</sequence>
<gene>
    <name evidence="1" type="ORF">TanjilG_19192</name>
</gene>
<evidence type="ECO:0000313" key="2">
    <source>
        <dbReference type="Proteomes" id="UP000188354"/>
    </source>
</evidence>
<dbReference type="AlphaFoldDB" id="A0A1J7GJU0"/>
<dbReference type="OMA" id="KCEIPLR"/>